<comment type="caution">
    <text evidence="1">The sequence shown here is derived from an EMBL/GenBank/DDBJ whole genome shotgun (WGS) entry which is preliminary data.</text>
</comment>
<dbReference type="Proteomes" id="UP000054653">
    <property type="component" value="Unassembled WGS sequence"/>
</dbReference>
<proteinExistence type="predicted"/>
<name>A0A0V1C471_TRIBR</name>
<dbReference type="EMBL" id="JYDI01000720">
    <property type="protein sequence ID" value="KRY44123.1"/>
    <property type="molecule type" value="Genomic_DNA"/>
</dbReference>
<sequence length="139" mass="15377">MGRARLMTTPIHHTSGYYTLSSLYLPPLEVQKGERDTQECIPAGSQVAAVFARPFLTSPLKRVSLLEKTGLLRLAAQWYPSRGTPSSGRSVPPVCGVSAMVPYTVRLRPNYLHNLALLATLLRLQVVPRQRVHNVDTLS</sequence>
<dbReference type="AlphaFoldDB" id="A0A0V1C471"/>
<organism evidence="1 2">
    <name type="scientific">Trichinella britovi</name>
    <name type="common">Parasitic roundworm</name>
    <dbReference type="NCBI Taxonomy" id="45882"/>
    <lineage>
        <taxon>Eukaryota</taxon>
        <taxon>Metazoa</taxon>
        <taxon>Ecdysozoa</taxon>
        <taxon>Nematoda</taxon>
        <taxon>Enoplea</taxon>
        <taxon>Dorylaimia</taxon>
        <taxon>Trichinellida</taxon>
        <taxon>Trichinellidae</taxon>
        <taxon>Trichinella</taxon>
    </lineage>
</organism>
<feature type="non-terminal residue" evidence="1">
    <location>
        <position position="139"/>
    </location>
</feature>
<gene>
    <name evidence="1" type="ORF">T03_16850</name>
</gene>
<protein>
    <submittedName>
        <fullName evidence="1">Uncharacterized protein</fullName>
    </submittedName>
</protein>
<keyword evidence="2" id="KW-1185">Reference proteome</keyword>
<evidence type="ECO:0000313" key="1">
    <source>
        <dbReference type="EMBL" id="KRY44123.1"/>
    </source>
</evidence>
<reference evidence="1 2" key="1">
    <citation type="submission" date="2015-01" db="EMBL/GenBank/DDBJ databases">
        <title>Evolution of Trichinella species and genotypes.</title>
        <authorList>
            <person name="Korhonen P.K."/>
            <person name="Edoardo P."/>
            <person name="Giuseppe L.R."/>
            <person name="Gasser R.B."/>
        </authorList>
    </citation>
    <scope>NUCLEOTIDE SEQUENCE [LARGE SCALE GENOMIC DNA]</scope>
    <source>
        <strain evidence="1">ISS120</strain>
    </source>
</reference>
<accession>A0A0V1C471</accession>
<evidence type="ECO:0000313" key="2">
    <source>
        <dbReference type="Proteomes" id="UP000054653"/>
    </source>
</evidence>